<evidence type="ECO:0000259" key="1">
    <source>
        <dbReference type="SMART" id="SM00974"/>
    </source>
</evidence>
<sequence>MNDNKVEYVYCMSNKSFCDDLVKIGWTTNKPTLRAQQLYTTGVPTPFKIEFIIKTPDGRSLESRLHSYFSPQRENNSREFFNINVQELRQILTNEFKLTLTDPEPDPEPEYVYQNYRYTKPYKGFERCSKKTFEHFNDLMGTNNVVQEFRDSDLDLDLSARFERFRYKS</sequence>
<reference evidence="2" key="1">
    <citation type="journal article" date="2020" name="Nature">
        <title>Giant virus diversity and host interactions through global metagenomics.</title>
        <authorList>
            <person name="Schulz F."/>
            <person name="Roux S."/>
            <person name="Paez-Espino D."/>
            <person name="Jungbluth S."/>
            <person name="Walsh D.A."/>
            <person name="Denef V.J."/>
            <person name="McMahon K.D."/>
            <person name="Konstantinidis K.T."/>
            <person name="Eloe-Fadrosh E.A."/>
            <person name="Kyrpides N.C."/>
            <person name="Woyke T."/>
        </authorList>
    </citation>
    <scope>NUCLEOTIDE SEQUENCE</scope>
    <source>
        <strain evidence="2">GVMAG-S-ERX556106-38</strain>
    </source>
</reference>
<feature type="domain" description="Bacteriophage T5 Orf172 DNA-binding" evidence="1">
    <location>
        <begin position="16"/>
        <end position="95"/>
    </location>
</feature>
<protein>
    <recommendedName>
        <fullName evidence="1">Bacteriophage T5 Orf172 DNA-binding domain-containing protein</fullName>
    </recommendedName>
</protein>
<dbReference type="EMBL" id="MN738833">
    <property type="protein sequence ID" value="QHT38743.1"/>
    <property type="molecule type" value="Genomic_DNA"/>
</dbReference>
<dbReference type="AlphaFoldDB" id="A0A6C0FDP7"/>
<name>A0A6C0FDP7_9ZZZZ</name>
<evidence type="ECO:0000313" key="2">
    <source>
        <dbReference type="EMBL" id="QHT38743.1"/>
    </source>
</evidence>
<accession>A0A6C0FDP7</accession>
<proteinExistence type="predicted"/>
<dbReference type="Pfam" id="PF10544">
    <property type="entry name" value="T5orf172"/>
    <property type="match status" value="1"/>
</dbReference>
<organism evidence="2">
    <name type="scientific">viral metagenome</name>
    <dbReference type="NCBI Taxonomy" id="1070528"/>
    <lineage>
        <taxon>unclassified sequences</taxon>
        <taxon>metagenomes</taxon>
        <taxon>organismal metagenomes</taxon>
    </lineage>
</organism>
<dbReference type="SMART" id="SM00974">
    <property type="entry name" value="T5orf172"/>
    <property type="match status" value="1"/>
</dbReference>
<dbReference type="InterPro" id="IPR018306">
    <property type="entry name" value="Phage_T5_Orf172_DNA-bd"/>
</dbReference>